<dbReference type="Pfam" id="PF01882">
    <property type="entry name" value="DUF58"/>
    <property type="match status" value="1"/>
</dbReference>
<reference evidence="3 4" key="1">
    <citation type="submission" date="2023-10" db="EMBL/GenBank/DDBJ databases">
        <title>Microbacterium xanthum sp. nov., isolated from seaweed.</title>
        <authorList>
            <person name="Lee S.D."/>
        </authorList>
    </citation>
    <scope>NUCLEOTIDE SEQUENCE [LARGE SCALE GENOMIC DNA]</scope>
    <source>
        <strain evidence="3 4">KCTC 19124</strain>
    </source>
</reference>
<evidence type="ECO:0000256" key="1">
    <source>
        <dbReference type="SAM" id="Phobius"/>
    </source>
</evidence>
<dbReference type="RefSeq" id="WP_194422833.1">
    <property type="nucleotide sequence ID" value="NZ_BAAAPT010000001.1"/>
</dbReference>
<keyword evidence="1" id="KW-1133">Transmembrane helix</keyword>
<dbReference type="PANTHER" id="PTHR34351:SF1">
    <property type="entry name" value="SLR1927 PROTEIN"/>
    <property type="match status" value="1"/>
</dbReference>
<dbReference type="PROSITE" id="PS51257">
    <property type="entry name" value="PROKAR_LIPOPROTEIN"/>
    <property type="match status" value="1"/>
</dbReference>
<gene>
    <name evidence="3" type="ORF">R2Q92_13275</name>
</gene>
<evidence type="ECO:0000313" key="4">
    <source>
        <dbReference type="Proteomes" id="UP001291912"/>
    </source>
</evidence>
<name>A0ABU5N9S9_9MICO</name>
<evidence type="ECO:0000313" key="3">
    <source>
        <dbReference type="EMBL" id="MDZ8162804.1"/>
    </source>
</evidence>
<accession>A0ABU5N9S9</accession>
<keyword evidence="1" id="KW-0812">Transmembrane</keyword>
<organism evidence="3 4">
    <name type="scientific">Microbacterium aquimaris</name>
    <dbReference type="NCBI Taxonomy" id="459816"/>
    <lineage>
        <taxon>Bacteria</taxon>
        <taxon>Bacillati</taxon>
        <taxon>Actinomycetota</taxon>
        <taxon>Actinomycetes</taxon>
        <taxon>Micrococcales</taxon>
        <taxon>Microbacteriaceae</taxon>
        <taxon>Microbacterium</taxon>
    </lineage>
</organism>
<feature type="transmembrane region" description="Helical" evidence="1">
    <location>
        <begin position="35"/>
        <end position="54"/>
    </location>
</feature>
<keyword evidence="1" id="KW-0472">Membrane</keyword>
<keyword evidence="4" id="KW-1185">Reference proteome</keyword>
<protein>
    <submittedName>
        <fullName evidence="3">DUF58 domain-containing protein</fullName>
    </submittedName>
</protein>
<dbReference type="InterPro" id="IPR002881">
    <property type="entry name" value="DUF58"/>
</dbReference>
<dbReference type="PANTHER" id="PTHR34351">
    <property type="entry name" value="SLR1927 PROTEIN-RELATED"/>
    <property type="match status" value="1"/>
</dbReference>
<dbReference type="EMBL" id="JAWJYN010000003">
    <property type="protein sequence ID" value="MDZ8162804.1"/>
    <property type="molecule type" value="Genomic_DNA"/>
</dbReference>
<dbReference type="Proteomes" id="UP001291912">
    <property type="component" value="Unassembled WGS sequence"/>
</dbReference>
<feature type="domain" description="DUF58" evidence="2">
    <location>
        <begin position="205"/>
        <end position="247"/>
    </location>
</feature>
<sequence>MRRLWPLTTRGTGALILAVGCLVAAGELGLVELLYFGVLLFAVLAAAVLSLFLTRRTGAVERTMVPETVGVGETAVVTARVAIRTAVPTPPGTWEDSLPTGLMGAATGAFPALASGLRGAPRAIERSYTVTGVTRGIHTLGPLALTTTDPFGLARRRTLRGERTDVTVTPAVVELPGLPEAGGASGGSRLTADLHLGQGADNLVARPYQSGDSMRRIHWRATAHRDELMVRQEEQESTPEATVVFDLGTLRWSPEAMTAPGTDPAFETAVSTCVSVVARLVHDGYGVDVIDSDGTALSDRIDAGDMGEVEHLTIRFATLVAHPDDHLARLAPVFTGGMSGPVVLIVGRFDPADVVAVAPVAHHSTLPMVLAVAPRGDALARAEDAGWHAASIPVDGDPSGAWASVGERLVGDHVA</sequence>
<comment type="caution">
    <text evidence="3">The sequence shown here is derived from an EMBL/GenBank/DDBJ whole genome shotgun (WGS) entry which is preliminary data.</text>
</comment>
<evidence type="ECO:0000259" key="2">
    <source>
        <dbReference type="Pfam" id="PF01882"/>
    </source>
</evidence>
<proteinExistence type="predicted"/>